<dbReference type="AlphaFoldDB" id="A0A699HXJ2"/>
<sequence>MSSSEDMVSGGLALFAPAIRKLCSGYKLLDHILGASKDDTIPSTPTPSTDEWLTIDSIVLTWIFTTLSKPLQQRLVVETPKTVKEAWDILALIFNDNKLSCYIALKAELQSMKLGELSIDAYFSKIESIATILSSLGSPIGDDDVVNIALDGFLDKYLHVSDIIIHRDPFSDLKTVRSKLRAEMRLKLRAQASYVDSTSSSLMVLLANSSTNTRRSTPSIDKVRIMLKMIKISQKPNNIEHKI</sequence>
<protein>
    <submittedName>
        <fullName evidence="1">Hybrid signal transduction histidine kinase M</fullName>
    </submittedName>
</protein>
<dbReference type="PANTHER" id="PTHR47481">
    <property type="match status" value="1"/>
</dbReference>
<keyword evidence="1" id="KW-0808">Transferase</keyword>
<keyword evidence="1" id="KW-0418">Kinase</keyword>
<dbReference type="Pfam" id="PF14223">
    <property type="entry name" value="Retrotran_gag_2"/>
    <property type="match status" value="1"/>
</dbReference>
<comment type="caution">
    <text evidence="1">The sequence shown here is derived from an EMBL/GenBank/DDBJ whole genome shotgun (WGS) entry which is preliminary data.</text>
</comment>
<reference evidence="1" key="1">
    <citation type="journal article" date="2019" name="Sci. Rep.">
        <title>Draft genome of Tanacetum cinerariifolium, the natural source of mosquito coil.</title>
        <authorList>
            <person name="Yamashiro T."/>
            <person name="Shiraishi A."/>
            <person name="Satake H."/>
            <person name="Nakayama K."/>
        </authorList>
    </citation>
    <scope>NUCLEOTIDE SEQUENCE</scope>
</reference>
<accession>A0A699HXJ2</accession>
<evidence type="ECO:0000313" key="1">
    <source>
        <dbReference type="EMBL" id="GEY80813.1"/>
    </source>
</evidence>
<gene>
    <name evidence="1" type="ORF">Tci_452787</name>
</gene>
<proteinExistence type="predicted"/>
<dbReference type="GO" id="GO:0016301">
    <property type="term" value="F:kinase activity"/>
    <property type="evidence" value="ECO:0007669"/>
    <property type="project" value="UniProtKB-KW"/>
</dbReference>
<dbReference type="PANTHER" id="PTHR47481:SF10">
    <property type="entry name" value="COPIA-LIKE POLYPROTEIN_RETROTRANSPOSON"/>
    <property type="match status" value="1"/>
</dbReference>
<organism evidence="1">
    <name type="scientific">Tanacetum cinerariifolium</name>
    <name type="common">Dalmatian daisy</name>
    <name type="synonym">Chrysanthemum cinerariifolium</name>
    <dbReference type="NCBI Taxonomy" id="118510"/>
    <lineage>
        <taxon>Eukaryota</taxon>
        <taxon>Viridiplantae</taxon>
        <taxon>Streptophyta</taxon>
        <taxon>Embryophyta</taxon>
        <taxon>Tracheophyta</taxon>
        <taxon>Spermatophyta</taxon>
        <taxon>Magnoliopsida</taxon>
        <taxon>eudicotyledons</taxon>
        <taxon>Gunneridae</taxon>
        <taxon>Pentapetalae</taxon>
        <taxon>asterids</taxon>
        <taxon>campanulids</taxon>
        <taxon>Asterales</taxon>
        <taxon>Asteraceae</taxon>
        <taxon>Asteroideae</taxon>
        <taxon>Anthemideae</taxon>
        <taxon>Anthemidinae</taxon>
        <taxon>Tanacetum</taxon>
    </lineage>
</organism>
<dbReference type="EMBL" id="BKCJ010211651">
    <property type="protein sequence ID" value="GEY80813.1"/>
    <property type="molecule type" value="Genomic_DNA"/>
</dbReference>
<name>A0A699HXJ2_TANCI</name>